<dbReference type="AlphaFoldDB" id="A0A964XKR3"/>
<evidence type="ECO:0000256" key="3">
    <source>
        <dbReference type="ARBA" id="ARBA00023125"/>
    </source>
</evidence>
<evidence type="ECO:0000256" key="2">
    <source>
        <dbReference type="ARBA" id="ARBA00023015"/>
    </source>
</evidence>
<comment type="similarity">
    <text evidence="1">Belongs to the LysR transcriptional regulatory family.</text>
</comment>
<dbReference type="GO" id="GO:0003677">
    <property type="term" value="F:DNA binding"/>
    <property type="evidence" value="ECO:0007669"/>
    <property type="project" value="UniProtKB-KW"/>
</dbReference>
<dbReference type="PRINTS" id="PR00039">
    <property type="entry name" value="HTHLYSR"/>
</dbReference>
<dbReference type="InterPro" id="IPR036388">
    <property type="entry name" value="WH-like_DNA-bd_sf"/>
</dbReference>
<dbReference type="PANTHER" id="PTHR30346:SF29">
    <property type="entry name" value="LYSR SUBSTRATE-BINDING"/>
    <property type="match status" value="1"/>
</dbReference>
<dbReference type="FunFam" id="1.10.10.10:FF:000001">
    <property type="entry name" value="LysR family transcriptional regulator"/>
    <property type="match status" value="1"/>
</dbReference>
<dbReference type="PROSITE" id="PS50931">
    <property type="entry name" value="HTH_LYSR"/>
    <property type="match status" value="1"/>
</dbReference>
<evidence type="ECO:0000256" key="4">
    <source>
        <dbReference type="ARBA" id="ARBA00023163"/>
    </source>
</evidence>
<dbReference type="PANTHER" id="PTHR30346">
    <property type="entry name" value="TRANSCRIPTIONAL DUAL REGULATOR HCAR-RELATED"/>
    <property type="match status" value="1"/>
</dbReference>
<reference evidence="6" key="1">
    <citation type="submission" date="2020-01" db="EMBL/GenBank/DDBJ databases">
        <title>Whole-genome analyses of novel actinobacteria.</title>
        <authorList>
            <person name="Sahin N."/>
        </authorList>
    </citation>
    <scope>NUCLEOTIDE SEQUENCE</scope>
    <source>
        <strain evidence="6">YC537</strain>
    </source>
</reference>
<dbReference type="EMBL" id="JAAAHS010000025">
    <property type="protein sequence ID" value="NBE50962.1"/>
    <property type="molecule type" value="Genomic_DNA"/>
</dbReference>
<dbReference type="GO" id="GO:0032993">
    <property type="term" value="C:protein-DNA complex"/>
    <property type="evidence" value="ECO:0007669"/>
    <property type="project" value="TreeGrafter"/>
</dbReference>
<sequence length="299" mass="31516">MELTVWRTFVTVCRLGSLSAAAVELHHTQSAVSRQIAGLEQQLGVALVERHARGIRPTPAGEVFQRHALSVLNEADRAVRAARDARDGAFDRPLAVGATPSLAAGIVPEAIRDLLESRSVRWSLLPGLSAQLHSRVIAGDLDIAVVTDAPPGLPQDPRVERRLLGLDAMVVVLPVGHPQAGPGPVHMRALSDQIWVEDNDGSAALLRQHAARAGVSARIDLTAADLLGKLALVATGHAIALIPGVLTCALRADVTTVALVDPPTRGVYTLTPRRDPHPAATSLHDRLAVRFGATATPAP</sequence>
<feature type="domain" description="HTH lysR-type" evidence="5">
    <location>
        <begin position="1"/>
        <end position="58"/>
    </location>
</feature>
<dbReference type="Proteomes" id="UP000598297">
    <property type="component" value="Unassembled WGS sequence"/>
</dbReference>
<proteinExistence type="inferred from homology"/>
<dbReference type="SUPFAM" id="SSF46785">
    <property type="entry name" value="Winged helix' DNA-binding domain"/>
    <property type="match status" value="1"/>
</dbReference>
<dbReference type="InterPro" id="IPR000847">
    <property type="entry name" value="LysR_HTH_N"/>
</dbReference>
<accession>A0A964XKR3</accession>
<dbReference type="OrthoDB" id="3286335at2"/>
<evidence type="ECO:0000313" key="6">
    <source>
        <dbReference type="EMBL" id="NBE50962.1"/>
    </source>
</evidence>
<name>A0A964XKR3_9ACTN</name>
<dbReference type="RefSeq" id="WP_161694501.1">
    <property type="nucleotide sequence ID" value="NZ_JAAAHS010000025.1"/>
</dbReference>
<dbReference type="Gene3D" id="3.40.190.290">
    <property type="match status" value="1"/>
</dbReference>
<gene>
    <name evidence="6" type="ORF">GUY60_05885</name>
</gene>
<keyword evidence="7" id="KW-1185">Reference proteome</keyword>
<organism evidence="6 7">
    <name type="scientific">Streptomyces boluensis</name>
    <dbReference type="NCBI Taxonomy" id="1775135"/>
    <lineage>
        <taxon>Bacteria</taxon>
        <taxon>Bacillati</taxon>
        <taxon>Actinomycetota</taxon>
        <taxon>Actinomycetes</taxon>
        <taxon>Kitasatosporales</taxon>
        <taxon>Streptomycetaceae</taxon>
        <taxon>Streptomyces</taxon>
    </lineage>
</organism>
<comment type="caution">
    <text evidence="6">The sequence shown here is derived from an EMBL/GenBank/DDBJ whole genome shotgun (WGS) entry which is preliminary data.</text>
</comment>
<dbReference type="GO" id="GO:0003700">
    <property type="term" value="F:DNA-binding transcription factor activity"/>
    <property type="evidence" value="ECO:0007669"/>
    <property type="project" value="InterPro"/>
</dbReference>
<evidence type="ECO:0000259" key="5">
    <source>
        <dbReference type="PROSITE" id="PS50931"/>
    </source>
</evidence>
<evidence type="ECO:0000256" key="1">
    <source>
        <dbReference type="ARBA" id="ARBA00009437"/>
    </source>
</evidence>
<keyword evidence="3" id="KW-0238">DNA-binding</keyword>
<dbReference type="SUPFAM" id="SSF53850">
    <property type="entry name" value="Periplasmic binding protein-like II"/>
    <property type="match status" value="1"/>
</dbReference>
<dbReference type="InterPro" id="IPR036390">
    <property type="entry name" value="WH_DNA-bd_sf"/>
</dbReference>
<dbReference type="InterPro" id="IPR005119">
    <property type="entry name" value="LysR_subst-bd"/>
</dbReference>
<dbReference type="Pfam" id="PF00126">
    <property type="entry name" value="HTH_1"/>
    <property type="match status" value="1"/>
</dbReference>
<protein>
    <submittedName>
        <fullName evidence="6">LysR family transcriptional regulator</fullName>
    </submittedName>
</protein>
<dbReference type="Gene3D" id="1.10.10.10">
    <property type="entry name" value="Winged helix-like DNA-binding domain superfamily/Winged helix DNA-binding domain"/>
    <property type="match status" value="1"/>
</dbReference>
<keyword evidence="4" id="KW-0804">Transcription</keyword>
<keyword evidence="2" id="KW-0805">Transcription regulation</keyword>
<dbReference type="Pfam" id="PF03466">
    <property type="entry name" value="LysR_substrate"/>
    <property type="match status" value="1"/>
</dbReference>
<evidence type="ECO:0000313" key="7">
    <source>
        <dbReference type="Proteomes" id="UP000598297"/>
    </source>
</evidence>